<dbReference type="Gene3D" id="1.10.10.10">
    <property type="entry name" value="Winged helix-like DNA-binding domain superfamily/Winged helix DNA-binding domain"/>
    <property type="match status" value="1"/>
</dbReference>
<evidence type="ECO:0000313" key="6">
    <source>
        <dbReference type="Proteomes" id="UP000517916"/>
    </source>
</evidence>
<feature type="domain" description="HTH hxlR-type" evidence="4">
    <location>
        <begin position="14"/>
        <end position="111"/>
    </location>
</feature>
<dbReference type="PROSITE" id="PS51118">
    <property type="entry name" value="HTH_HXLR"/>
    <property type="match status" value="1"/>
</dbReference>
<proteinExistence type="predicted"/>
<gene>
    <name evidence="5" type="ORF">BC739_005117</name>
</gene>
<evidence type="ECO:0000256" key="3">
    <source>
        <dbReference type="ARBA" id="ARBA00023163"/>
    </source>
</evidence>
<dbReference type="RefSeq" id="WP_030107865.1">
    <property type="nucleotide sequence ID" value="NZ_BAAABQ010000023.1"/>
</dbReference>
<organism evidence="5 6">
    <name type="scientific">Kutzneria viridogrisea</name>
    <dbReference type="NCBI Taxonomy" id="47990"/>
    <lineage>
        <taxon>Bacteria</taxon>
        <taxon>Bacillati</taxon>
        <taxon>Actinomycetota</taxon>
        <taxon>Actinomycetes</taxon>
        <taxon>Pseudonocardiales</taxon>
        <taxon>Pseudonocardiaceae</taxon>
        <taxon>Kutzneria</taxon>
    </lineage>
</organism>
<dbReference type="SUPFAM" id="SSF46785">
    <property type="entry name" value="Winged helix' DNA-binding domain"/>
    <property type="match status" value="1"/>
</dbReference>
<keyword evidence="1" id="KW-0805">Transcription regulation</keyword>
<comment type="caution">
    <text evidence="5">The sequence shown here is derived from an EMBL/GenBank/DDBJ whole genome shotgun (WGS) entry which is preliminary data.</text>
</comment>
<dbReference type="InterPro" id="IPR036390">
    <property type="entry name" value="WH_DNA-bd_sf"/>
</dbReference>
<dbReference type="Proteomes" id="UP000517916">
    <property type="component" value="Unassembled WGS sequence"/>
</dbReference>
<keyword evidence="2 5" id="KW-0238">DNA-binding</keyword>
<dbReference type="PANTHER" id="PTHR33204:SF18">
    <property type="entry name" value="TRANSCRIPTIONAL REGULATORY PROTEIN"/>
    <property type="match status" value="1"/>
</dbReference>
<sequence length="216" mass="23431">MEGLTVKRAYHQHCGLAAAMDVLGERWTLLLVRELLLGPRRYSELLADLPGLGTNLLADRLRFLVARGVVRQCGVGSAQRYAYELTDTGHGLRPVLLELTRWGLFRPELSTVDTVRPRWAFLAVEALAAGRHAEVDEDYEFRVDGEVFHLSVRAGRAHGGLGPAQPPSVVATTDAGTLLVVCAQPTALTEATHAGRLELTGTDSAVRRCTALLTPS</sequence>
<dbReference type="GO" id="GO:0003677">
    <property type="term" value="F:DNA binding"/>
    <property type="evidence" value="ECO:0007669"/>
    <property type="project" value="UniProtKB-KW"/>
</dbReference>
<accession>A0ABR6BMI0</accession>
<protein>
    <submittedName>
        <fullName evidence="5">DNA-binding HxlR family transcriptional regulator</fullName>
    </submittedName>
</protein>
<evidence type="ECO:0000313" key="5">
    <source>
        <dbReference type="EMBL" id="MBA8927900.1"/>
    </source>
</evidence>
<keyword evidence="3" id="KW-0804">Transcription</keyword>
<name>A0ABR6BMI0_9PSEU</name>
<reference evidence="5 6" key="1">
    <citation type="submission" date="2020-08" db="EMBL/GenBank/DDBJ databases">
        <title>Genomic Encyclopedia of Archaeal and Bacterial Type Strains, Phase II (KMG-II): from individual species to whole genera.</title>
        <authorList>
            <person name="Goeker M."/>
        </authorList>
    </citation>
    <scope>NUCLEOTIDE SEQUENCE [LARGE SCALE GENOMIC DNA]</scope>
    <source>
        <strain evidence="5 6">DSM 43850</strain>
    </source>
</reference>
<evidence type="ECO:0000259" key="4">
    <source>
        <dbReference type="PROSITE" id="PS51118"/>
    </source>
</evidence>
<dbReference type="PANTHER" id="PTHR33204">
    <property type="entry name" value="TRANSCRIPTIONAL REGULATOR, MARR FAMILY"/>
    <property type="match status" value="1"/>
</dbReference>
<dbReference type="InterPro" id="IPR036388">
    <property type="entry name" value="WH-like_DNA-bd_sf"/>
</dbReference>
<evidence type="ECO:0000256" key="2">
    <source>
        <dbReference type="ARBA" id="ARBA00023125"/>
    </source>
</evidence>
<evidence type="ECO:0000256" key="1">
    <source>
        <dbReference type="ARBA" id="ARBA00023015"/>
    </source>
</evidence>
<dbReference type="Pfam" id="PF01638">
    <property type="entry name" value="HxlR"/>
    <property type="match status" value="1"/>
</dbReference>
<keyword evidence="6" id="KW-1185">Reference proteome</keyword>
<dbReference type="InterPro" id="IPR002577">
    <property type="entry name" value="HTH_HxlR"/>
</dbReference>
<dbReference type="EMBL" id="JACJID010000004">
    <property type="protein sequence ID" value="MBA8927900.1"/>
    <property type="molecule type" value="Genomic_DNA"/>
</dbReference>